<evidence type="ECO:0000256" key="4">
    <source>
        <dbReference type="ARBA" id="ARBA00022452"/>
    </source>
</evidence>
<dbReference type="GO" id="GO:0015288">
    <property type="term" value="F:porin activity"/>
    <property type="evidence" value="ECO:0007669"/>
    <property type="project" value="UniProtKB-KW"/>
</dbReference>
<dbReference type="Proteomes" id="UP000053455">
    <property type="component" value="Unassembled WGS sequence"/>
</dbReference>
<evidence type="ECO:0000256" key="6">
    <source>
        <dbReference type="ARBA" id="ARBA00022692"/>
    </source>
</evidence>
<comment type="similarity">
    <text evidence="2">Belongs to the BexD/CtrA/VexA family.</text>
</comment>
<evidence type="ECO:0000256" key="14">
    <source>
        <dbReference type="ARBA" id="ARBA00023288"/>
    </source>
</evidence>
<dbReference type="GO" id="GO:0009279">
    <property type="term" value="C:cell outer membrane"/>
    <property type="evidence" value="ECO:0007669"/>
    <property type="project" value="UniProtKB-SubCell"/>
</dbReference>
<feature type="domain" description="SLBB" evidence="17">
    <location>
        <begin position="131"/>
        <end position="209"/>
    </location>
</feature>
<keyword evidence="3" id="KW-0813">Transport</keyword>
<evidence type="ECO:0000256" key="10">
    <source>
        <dbReference type="ARBA" id="ARBA00023114"/>
    </source>
</evidence>
<evidence type="ECO:0000256" key="1">
    <source>
        <dbReference type="ARBA" id="ARBA00004571"/>
    </source>
</evidence>
<evidence type="ECO:0000313" key="19">
    <source>
        <dbReference type="Proteomes" id="UP000053455"/>
    </source>
</evidence>
<evidence type="ECO:0000256" key="15">
    <source>
        <dbReference type="SAM" id="SignalP"/>
    </source>
</evidence>
<dbReference type="PANTHER" id="PTHR33619">
    <property type="entry name" value="POLYSACCHARIDE EXPORT PROTEIN GFCE-RELATED"/>
    <property type="match status" value="1"/>
</dbReference>
<dbReference type="Gene3D" id="3.10.560.10">
    <property type="entry name" value="Outer membrane lipoprotein wza domain like"/>
    <property type="match status" value="1"/>
</dbReference>
<evidence type="ECO:0000256" key="11">
    <source>
        <dbReference type="ARBA" id="ARBA00023136"/>
    </source>
</evidence>
<feature type="domain" description="Polysaccharide export protein N-terminal" evidence="16">
    <location>
        <begin position="51"/>
        <end position="124"/>
    </location>
</feature>
<reference evidence="18 19" key="1">
    <citation type="submission" date="2015-04" db="EMBL/GenBank/DDBJ databases">
        <title>The draft genome sequence of Erythrobacter marinus HWDM-33.</title>
        <authorList>
            <person name="Zhuang L."/>
            <person name="Liu Y."/>
            <person name="Shao Z."/>
        </authorList>
    </citation>
    <scope>NUCLEOTIDE SEQUENCE [LARGE SCALE GENOMIC DNA]</scope>
    <source>
        <strain evidence="18 19">HWDM-33</strain>
    </source>
</reference>
<dbReference type="RefSeq" id="WP_047093526.1">
    <property type="nucleotide sequence ID" value="NZ_LBHU01000002.1"/>
</dbReference>
<evidence type="ECO:0000256" key="7">
    <source>
        <dbReference type="ARBA" id="ARBA00022729"/>
    </source>
</evidence>
<dbReference type="Pfam" id="PF22461">
    <property type="entry name" value="SLBB_2"/>
    <property type="match status" value="1"/>
</dbReference>
<evidence type="ECO:0000259" key="16">
    <source>
        <dbReference type="Pfam" id="PF02563"/>
    </source>
</evidence>
<dbReference type="GO" id="GO:0015159">
    <property type="term" value="F:polysaccharide transmembrane transporter activity"/>
    <property type="evidence" value="ECO:0007669"/>
    <property type="project" value="InterPro"/>
</dbReference>
<dbReference type="AlphaFoldDB" id="A0A0H0XPX9"/>
<protein>
    <submittedName>
        <fullName evidence="18">Uncharacterized protein</fullName>
    </submittedName>
</protein>
<evidence type="ECO:0000256" key="13">
    <source>
        <dbReference type="ARBA" id="ARBA00023237"/>
    </source>
</evidence>
<keyword evidence="19" id="KW-1185">Reference proteome</keyword>
<dbReference type="Pfam" id="PF02563">
    <property type="entry name" value="Poly_export"/>
    <property type="match status" value="1"/>
</dbReference>
<evidence type="ECO:0000256" key="3">
    <source>
        <dbReference type="ARBA" id="ARBA00022448"/>
    </source>
</evidence>
<comment type="caution">
    <text evidence="18">The sequence shown here is derived from an EMBL/GenBank/DDBJ whole genome shotgun (WGS) entry which is preliminary data.</text>
</comment>
<keyword evidence="12" id="KW-0564">Palmitate</keyword>
<dbReference type="EMBL" id="LBHU01000002">
    <property type="protein sequence ID" value="KLI64081.1"/>
    <property type="molecule type" value="Genomic_DNA"/>
</dbReference>
<comment type="subcellular location">
    <subcellularLocation>
        <location evidence="1">Cell outer membrane</location>
        <topology evidence="1">Multi-pass membrane protein</topology>
    </subcellularLocation>
</comment>
<dbReference type="Gene3D" id="3.30.1950.10">
    <property type="entry name" value="wza like domain"/>
    <property type="match status" value="1"/>
</dbReference>
<sequence>MFNLRKFAVLLVLPLLAACASPPPMGGAPGVSIADYSTMPTPGEGDFLPDVQDNLLRPLDVLQIDVFSVPELTREVQVGATGSIDFPLIGTVQAAGRSPEELSLEIESRLRGTYVLEPDVSTRITERSQRLFTIGGEVSNPGRYPIVAPITLMEAVAIGGGMDEYADKDEVLVFRTVGEERYIGVYNVEGIQRGNYADPVIYPSDIVIVGDSPGRRRLESILSLTTAIATPLVLLERVIR</sequence>
<keyword evidence="14" id="KW-0449">Lipoprotein</keyword>
<evidence type="ECO:0000256" key="5">
    <source>
        <dbReference type="ARBA" id="ARBA00022597"/>
    </source>
</evidence>
<name>A0A0H0XPX9_9SPHN</name>
<dbReference type="GO" id="GO:0006811">
    <property type="term" value="P:monoatomic ion transport"/>
    <property type="evidence" value="ECO:0007669"/>
    <property type="project" value="UniProtKB-KW"/>
</dbReference>
<keyword evidence="4" id="KW-1134">Transmembrane beta strand</keyword>
<accession>A0A0H0XPX9</accession>
<dbReference type="PANTHER" id="PTHR33619:SF3">
    <property type="entry name" value="POLYSACCHARIDE EXPORT PROTEIN GFCE-RELATED"/>
    <property type="match status" value="1"/>
</dbReference>
<keyword evidence="11" id="KW-0472">Membrane</keyword>
<gene>
    <name evidence="18" type="ORF">AAV99_08240</name>
</gene>
<keyword evidence="13" id="KW-0998">Cell outer membrane</keyword>
<keyword evidence="6" id="KW-0812">Transmembrane</keyword>
<organism evidence="18 19">
    <name type="scientific">Aurantiacibacter marinus</name>
    <dbReference type="NCBI Taxonomy" id="874156"/>
    <lineage>
        <taxon>Bacteria</taxon>
        <taxon>Pseudomonadati</taxon>
        <taxon>Pseudomonadota</taxon>
        <taxon>Alphaproteobacteria</taxon>
        <taxon>Sphingomonadales</taxon>
        <taxon>Erythrobacteraceae</taxon>
        <taxon>Aurantiacibacter</taxon>
    </lineage>
</organism>
<dbReference type="InterPro" id="IPR049712">
    <property type="entry name" value="Poly_export"/>
</dbReference>
<keyword evidence="10" id="KW-0626">Porin</keyword>
<feature type="signal peptide" evidence="15">
    <location>
        <begin position="1"/>
        <end position="26"/>
    </location>
</feature>
<dbReference type="PATRIC" id="fig|874156.12.peg.1695"/>
<evidence type="ECO:0000313" key="18">
    <source>
        <dbReference type="EMBL" id="KLI64081.1"/>
    </source>
</evidence>
<evidence type="ECO:0000259" key="17">
    <source>
        <dbReference type="Pfam" id="PF22461"/>
    </source>
</evidence>
<keyword evidence="8" id="KW-0625">Polysaccharide transport</keyword>
<feature type="chain" id="PRO_5002589493" evidence="15">
    <location>
        <begin position="27"/>
        <end position="240"/>
    </location>
</feature>
<dbReference type="InterPro" id="IPR054765">
    <property type="entry name" value="SLBB_dom"/>
</dbReference>
<dbReference type="STRING" id="874156.GCA_001021555_01671"/>
<dbReference type="InterPro" id="IPR003715">
    <property type="entry name" value="Poly_export_N"/>
</dbReference>
<evidence type="ECO:0000256" key="9">
    <source>
        <dbReference type="ARBA" id="ARBA00023065"/>
    </source>
</evidence>
<keyword evidence="9" id="KW-0406">Ion transport</keyword>
<dbReference type="PROSITE" id="PS51257">
    <property type="entry name" value="PROKAR_LIPOPROTEIN"/>
    <property type="match status" value="1"/>
</dbReference>
<keyword evidence="7 15" id="KW-0732">Signal</keyword>
<proteinExistence type="inferred from homology"/>
<evidence type="ECO:0000256" key="8">
    <source>
        <dbReference type="ARBA" id="ARBA00023047"/>
    </source>
</evidence>
<dbReference type="GO" id="GO:0046930">
    <property type="term" value="C:pore complex"/>
    <property type="evidence" value="ECO:0007669"/>
    <property type="project" value="UniProtKB-KW"/>
</dbReference>
<evidence type="ECO:0000256" key="12">
    <source>
        <dbReference type="ARBA" id="ARBA00023139"/>
    </source>
</evidence>
<keyword evidence="5" id="KW-0762">Sugar transport</keyword>
<evidence type="ECO:0000256" key="2">
    <source>
        <dbReference type="ARBA" id="ARBA00009450"/>
    </source>
</evidence>